<keyword evidence="1" id="KW-0732">Signal</keyword>
<keyword evidence="4" id="KW-1185">Reference proteome</keyword>
<dbReference type="AlphaFoldDB" id="A0AA40SYW1"/>
<evidence type="ECO:0000259" key="2">
    <source>
        <dbReference type="Pfam" id="PF07589"/>
    </source>
</evidence>
<dbReference type="EMBL" id="VJXY01000020">
    <property type="protein sequence ID" value="MBD6617853.1"/>
    <property type="molecule type" value="Genomic_DNA"/>
</dbReference>
<comment type="caution">
    <text evidence="3">The sequence shown here is derived from an EMBL/GenBank/DDBJ whole genome shotgun (WGS) entry which is preliminary data.</text>
</comment>
<evidence type="ECO:0000313" key="4">
    <source>
        <dbReference type="Proteomes" id="UP001165986"/>
    </source>
</evidence>
<gene>
    <name evidence="3" type="ORF">FNW02_18975</name>
</gene>
<feature type="signal peptide" evidence="1">
    <location>
        <begin position="1"/>
        <end position="30"/>
    </location>
</feature>
<feature type="domain" description="Ice-binding protein C-terminal" evidence="2">
    <location>
        <begin position="220"/>
        <end position="241"/>
    </location>
</feature>
<organism evidence="3 4">
    <name type="scientific">Komarekiella delphini-convector SJRDD-AB1</name>
    <dbReference type="NCBI Taxonomy" id="2593771"/>
    <lineage>
        <taxon>Bacteria</taxon>
        <taxon>Bacillati</taxon>
        <taxon>Cyanobacteriota</taxon>
        <taxon>Cyanophyceae</taxon>
        <taxon>Nostocales</taxon>
        <taxon>Nostocaceae</taxon>
        <taxon>Komarekiella</taxon>
        <taxon>Komarekiella delphini-convector</taxon>
    </lineage>
</organism>
<proteinExistence type="predicted"/>
<evidence type="ECO:0000313" key="3">
    <source>
        <dbReference type="EMBL" id="MBD6617853.1"/>
    </source>
</evidence>
<evidence type="ECO:0000256" key="1">
    <source>
        <dbReference type="SAM" id="SignalP"/>
    </source>
</evidence>
<dbReference type="Pfam" id="PF07589">
    <property type="entry name" value="PEP-CTERM"/>
    <property type="match status" value="1"/>
</dbReference>
<name>A0AA40SYW1_9NOST</name>
<reference evidence="3" key="1">
    <citation type="submission" date="2019-07" db="EMBL/GenBank/DDBJ databases">
        <title>Toxilogical consequences of a new and cryptic species of cyanobacteria (Komarekiella delphini-convector) recovered from the epidermis of a bottlenose dolphin and 1500 ft. in the air.</title>
        <authorList>
            <person name="Brown A.O."/>
            <person name="Dvorak P."/>
            <person name="Villanueva C.D."/>
            <person name="Foss A.J."/>
            <person name="Garvey A.D."/>
            <person name="Gibson Q.A."/>
            <person name="Johansen J.R."/>
            <person name="Casamatta D.A."/>
        </authorList>
    </citation>
    <scope>NUCLEOTIDE SEQUENCE</scope>
    <source>
        <strain evidence="3">SJRDD-AB1</strain>
    </source>
</reference>
<accession>A0AA40SYW1</accession>
<feature type="chain" id="PRO_5041427567" evidence="1">
    <location>
        <begin position="31"/>
        <end position="259"/>
    </location>
</feature>
<dbReference type="InterPro" id="IPR013424">
    <property type="entry name" value="Ice-binding_C"/>
</dbReference>
<protein>
    <submittedName>
        <fullName evidence="3">PEP-CTERM sorting domain-containing protein</fullName>
    </submittedName>
</protein>
<dbReference type="NCBIfam" id="TIGR02595">
    <property type="entry name" value="PEP_CTERM"/>
    <property type="match status" value="1"/>
</dbReference>
<dbReference type="Proteomes" id="UP001165986">
    <property type="component" value="Unassembled WGS sequence"/>
</dbReference>
<sequence>MIMMKKLSKMTATVLFMVLSSIATTPVANAVTTYLEPSSYNSFDDSPFKGGNYSYFNLEDFEDGFLNTPGVNASSGVINLPSPFNISTDSVDSDDRVIDGSGLNGYSWYSADKSTIRFTFNASVLGALPTNVGIVWTDVGFSDTGLGFGQVNLEAFDVLGTSLGVLGSIVGDGDFRGQTAEDRFFGAINLDGISAIEIRMLDSTDWEVDHLQYGRANSQSVPEPSSLLGLFAVGAMGIGLRLQCQQNKGLATGRRSPLR</sequence>